<dbReference type="Proteomes" id="UP001596447">
    <property type="component" value="Unassembled WGS sequence"/>
</dbReference>
<evidence type="ECO:0000313" key="3">
    <source>
        <dbReference type="Proteomes" id="UP001596447"/>
    </source>
</evidence>
<comment type="caution">
    <text evidence="2">The sequence shown here is derived from an EMBL/GenBank/DDBJ whole genome shotgun (WGS) entry which is preliminary data.</text>
</comment>
<feature type="compositionally biased region" description="Basic residues" evidence="1">
    <location>
        <begin position="24"/>
        <end position="33"/>
    </location>
</feature>
<gene>
    <name evidence="2" type="ORF">ACFQJ9_08970</name>
</gene>
<name>A0ABD5Z2X9_9EURY</name>
<accession>A0ABD5Z2X9</accession>
<reference evidence="2 3" key="1">
    <citation type="journal article" date="2019" name="Int. J. Syst. Evol. Microbiol.">
        <title>The Global Catalogue of Microorganisms (GCM) 10K type strain sequencing project: providing services to taxonomists for standard genome sequencing and annotation.</title>
        <authorList>
            <consortium name="The Broad Institute Genomics Platform"/>
            <consortium name="The Broad Institute Genome Sequencing Center for Infectious Disease"/>
            <person name="Wu L."/>
            <person name="Ma J."/>
        </authorList>
    </citation>
    <scope>NUCLEOTIDE SEQUENCE [LARGE SCALE GENOMIC DNA]</scope>
    <source>
        <strain evidence="2 3">XZGYJ-43</strain>
    </source>
</reference>
<dbReference type="EMBL" id="JBHTAR010000011">
    <property type="protein sequence ID" value="MFC7199542.1"/>
    <property type="molecule type" value="Genomic_DNA"/>
</dbReference>
<dbReference type="AlphaFoldDB" id="A0ABD5Z2X9"/>
<sequence>MNLEDTLPDDVKRELKEAGEKEARRKRRAKTKYGHLMGDDR</sequence>
<feature type="compositionally biased region" description="Basic and acidic residues" evidence="1">
    <location>
        <begin position="9"/>
        <end position="23"/>
    </location>
</feature>
<protein>
    <submittedName>
        <fullName evidence="2">Uncharacterized protein</fullName>
    </submittedName>
</protein>
<dbReference type="RefSeq" id="WP_279529471.1">
    <property type="nucleotide sequence ID" value="NZ_CP122312.1"/>
</dbReference>
<evidence type="ECO:0000313" key="2">
    <source>
        <dbReference type="EMBL" id="MFC7199542.1"/>
    </source>
</evidence>
<evidence type="ECO:0000256" key="1">
    <source>
        <dbReference type="SAM" id="MobiDB-lite"/>
    </source>
</evidence>
<organism evidence="2 3">
    <name type="scientific">Halospeciosus flavus</name>
    <dbReference type="NCBI Taxonomy" id="3032283"/>
    <lineage>
        <taxon>Archaea</taxon>
        <taxon>Methanobacteriati</taxon>
        <taxon>Methanobacteriota</taxon>
        <taxon>Stenosarchaea group</taxon>
        <taxon>Halobacteria</taxon>
        <taxon>Halobacteriales</taxon>
        <taxon>Halobacteriaceae</taxon>
        <taxon>Halospeciosus</taxon>
    </lineage>
</organism>
<keyword evidence="3" id="KW-1185">Reference proteome</keyword>
<proteinExistence type="predicted"/>
<feature type="region of interest" description="Disordered" evidence="1">
    <location>
        <begin position="1"/>
        <end position="41"/>
    </location>
</feature>